<dbReference type="EMBL" id="QUMU01000012">
    <property type="protein sequence ID" value="REG26170.1"/>
    <property type="molecule type" value="Genomic_DNA"/>
</dbReference>
<evidence type="ECO:0000313" key="2">
    <source>
        <dbReference type="Proteomes" id="UP000256345"/>
    </source>
</evidence>
<keyword evidence="2" id="KW-1185">Reference proteome</keyword>
<comment type="caution">
    <text evidence="1">The sequence shown here is derived from an EMBL/GenBank/DDBJ whole genome shotgun (WGS) entry which is preliminary data.</text>
</comment>
<protein>
    <recommendedName>
        <fullName evidence="3">CdiI immunity protein domain-containing protein</fullName>
    </recommendedName>
</protein>
<gene>
    <name evidence="1" type="ORF">ATI61_112265</name>
</gene>
<organism evidence="1 2">
    <name type="scientific">Archangium gephyra</name>
    <dbReference type="NCBI Taxonomy" id="48"/>
    <lineage>
        <taxon>Bacteria</taxon>
        <taxon>Pseudomonadati</taxon>
        <taxon>Myxococcota</taxon>
        <taxon>Myxococcia</taxon>
        <taxon>Myxococcales</taxon>
        <taxon>Cystobacterineae</taxon>
        <taxon>Archangiaceae</taxon>
        <taxon>Archangium</taxon>
    </lineage>
</organism>
<proteinExistence type="predicted"/>
<dbReference type="Proteomes" id="UP000256345">
    <property type="component" value="Unassembled WGS sequence"/>
</dbReference>
<accession>A0ABX9JSJ8</accession>
<evidence type="ECO:0000313" key="1">
    <source>
        <dbReference type="EMBL" id="REG26170.1"/>
    </source>
</evidence>
<reference evidence="1 2" key="1">
    <citation type="submission" date="2018-08" db="EMBL/GenBank/DDBJ databases">
        <title>Genomic Encyclopedia of Archaeal and Bacterial Type Strains, Phase II (KMG-II): from individual species to whole genera.</title>
        <authorList>
            <person name="Goeker M."/>
        </authorList>
    </citation>
    <scope>NUCLEOTIDE SEQUENCE [LARGE SCALE GENOMIC DNA]</scope>
    <source>
        <strain evidence="1 2">DSM 2261</strain>
    </source>
</reference>
<sequence length="95" mass="10857">MLQGRIEMHLGETNIHRLVGFVDGYRSCLVDHGTDDLDFGRFCEWLRSVKEEFPDEGWAAKYLRDCNGDHLAAIKKFLDLVAEFVETEGKTSHGL</sequence>
<evidence type="ECO:0008006" key="3">
    <source>
        <dbReference type="Google" id="ProtNLM"/>
    </source>
</evidence>
<name>A0ABX9JSJ8_9BACT</name>